<evidence type="ECO:0000313" key="2">
    <source>
        <dbReference type="EMBL" id="VVU95271.1"/>
    </source>
</evidence>
<sequence>MFLTVDIIIYDKDSKEFALIKRKGKTFNNYWAIPGGFVENDESDIAARRN</sequence>
<dbReference type="InterPro" id="IPR015797">
    <property type="entry name" value="NUDIX_hydrolase-like_dom_sf"/>
</dbReference>
<organism evidence="2">
    <name type="scientific">seawater metagenome</name>
    <dbReference type="NCBI Taxonomy" id="1561972"/>
    <lineage>
        <taxon>unclassified sequences</taxon>
        <taxon>metagenomes</taxon>
        <taxon>ecological metagenomes</taxon>
    </lineage>
</organism>
<dbReference type="Gene3D" id="3.90.79.10">
    <property type="entry name" value="Nucleoside Triphosphate Pyrophosphohydrolase"/>
    <property type="match status" value="1"/>
</dbReference>
<gene>
    <name evidence="2" type="ORF">CPAV1605_1019</name>
</gene>
<evidence type="ECO:0000259" key="1">
    <source>
        <dbReference type="Pfam" id="PF00293"/>
    </source>
</evidence>
<protein>
    <recommendedName>
        <fullName evidence="1">Nudix hydrolase domain-containing protein</fullName>
    </recommendedName>
</protein>
<reference evidence="2" key="1">
    <citation type="submission" date="2019-09" db="EMBL/GenBank/DDBJ databases">
        <authorList>
            <person name="Needham M D."/>
        </authorList>
    </citation>
    <scope>NUCLEOTIDE SEQUENCE</scope>
</reference>
<dbReference type="AlphaFoldDB" id="A0A5E8CJ44"/>
<name>A0A5E8CJ44_9ZZZZ</name>
<proteinExistence type="predicted"/>
<dbReference type="EMBL" id="CABVLZ010000004">
    <property type="protein sequence ID" value="VVU95271.1"/>
    <property type="molecule type" value="Genomic_DNA"/>
</dbReference>
<feature type="domain" description="Nudix hydrolase" evidence="1">
    <location>
        <begin position="4"/>
        <end position="49"/>
    </location>
</feature>
<dbReference type="InterPro" id="IPR000086">
    <property type="entry name" value="NUDIX_hydrolase_dom"/>
</dbReference>
<accession>A0A5E8CJ44</accession>
<dbReference type="Pfam" id="PF00293">
    <property type="entry name" value="NUDIX"/>
    <property type="match status" value="1"/>
</dbReference>
<dbReference type="SUPFAM" id="SSF55811">
    <property type="entry name" value="Nudix"/>
    <property type="match status" value="1"/>
</dbReference>